<dbReference type="Proteomes" id="UP000572817">
    <property type="component" value="Unassembled WGS sequence"/>
</dbReference>
<feature type="compositionally biased region" description="Basic and acidic residues" evidence="1">
    <location>
        <begin position="409"/>
        <end position="418"/>
    </location>
</feature>
<accession>A0A8H4IH86</accession>
<evidence type="ECO:0000313" key="2">
    <source>
        <dbReference type="EMBL" id="KAF4301156.1"/>
    </source>
</evidence>
<feature type="compositionally biased region" description="Polar residues" evidence="1">
    <location>
        <begin position="345"/>
        <end position="358"/>
    </location>
</feature>
<evidence type="ECO:0000313" key="3">
    <source>
        <dbReference type="Proteomes" id="UP000572817"/>
    </source>
</evidence>
<feature type="region of interest" description="Disordered" evidence="1">
    <location>
        <begin position="396"/>
        <end position="425"/>
    </location>
</feature>
<dbReference type="EMBL" id="WWBZ02000082">
    <property type="protein sequence ID" value="KAF4301156.1"/>
    <property type="molecule type" value="Genomic_DNA"/>
</dbReference>
<evidence type="ECO:0000256" key="1">
    <source>
        <dbReference type="SAM" id="MobiDB-lite"/>
    </source>
</evidence>
<feature type="region of interest" description="Disordered" evidence="1">
    <location>
        <begin position="337"/>
        <end position="361"/>
    </location>
</feature>
<dbReference type="AlphaFoldDB" id="A0A8H4IH86"/>
<keyword evidence="3" id="KW-1185">Reference proteome</keyword>
<organism evidence="2 3">
    <name type="scientific">Botryosphaeria dothidea</name>
    <dbReference type="NCBI Taxonomy" id="55169"/>
    <lineage>
        <taxon>Eukaryota</taxon>
        <taxon>Fungi</taxon>
        <taxon>Dikarya</taxon>
        <taxon>Ascomycota</taxon>
        <taxon>Pezizomycotina</taxon>
        <taxon>Dothideomycetes</taxon>
        <taxon>Dothideomycetes incertae sedis</taxon>
        <taxon>Botryosphaeriales</taxon>
        <taxon>Botryosphaeriaceae</taxon>
        <taxon>Botryosphaeria</taxon>
    </lineage>
</organism>
<feature type="compositionally biased region" description="Polar residues" evidence="1">
    <location>
        <begin position="962"/>
        <end position="972"/>
    </location>
</feature>
<feature type="region of interest" description="Disordered" evidence="1">
    <location>
        <begin position="520"/>
        <end position="556"/>
    </location>
</feature>
<protein>
    <submittedName>
        <fullName evidence="2">Uncharacterized protein</fullName>
    </submittedName>
</protein>
<feature type="compositionally biased region" description="Polar residues" evidence="1">
    <location>
        <begin position="182"/>
        <end position="191"/>
    </location>
</feature>
<feature type="compositionally biased region" description="Polar residues" evidence="1">
    <location>
        <begin position="158"/>
        <end position="168"/>
    </location>
</feature>
<gene>
    <name evidence="2" type="ORF">GTA08_BOTSDO10731</name>
</gene>
<sequence>MKSAVEAKSLSALTILASNPPRYPRNPTHERHEPLVLYIERVPGSKDVFLTPMKPREKVVTAEDVQSSLYYLHFDAPEDEELKATVRENAPLVDAQSVEPSAGDSTPIIRKPVRRPLPSVPTDGAPPALSSSNSIKRKPISAMPPPSPLSIKIDTENLHNAPQTQLSQPPMPQSHRRGRSTELPNTQQENLRPTMENRRWSAQPPQRGPSPMRQKAELPFWMQDQPRRKKSPAREPPESPYSNRPQMGGRIESGLFSPGADSEQGMSLTLIRRDPTSGAQWNVGKIKDPPSFEIYSDGAGRPVQERVRKPRAPLFIDINNPGYSKFLFNPDLSSPRRSEDSVSSFRSGQAGSRNSFQSPIGAAPVDTTFRRRIWYEGARYAPDYFGHKKTLSNESNLSVPGGYSAGDRSPVEEVEGQKRLSLGPSERRSGYRGYVFDSPWNGRCEFVTGGAGDSLKVSDTPILAVYAWSLKRKSCAGGALSHAGIDKSQCRHILPVSNAAIQTPEAITVSELRFNLPAMRGQSSNTDERASKRSSFLSRSPMRKHASSVSSSGPSAQDILGGVASLDLSLGLEYAGGGFGGKQAKLGKLIIRDEGLKMMDLVVAANMNPLPLFLSTITSAHPQQPTGATPQQDFQHPYTANYIAKMPPRRALGASGFDIVVQQSEGAWKLWRIINKGKEKFQAARSLYIQVSEEGFDDADDDQWAIALEAIRPGNIKHNLKHVKVEIVGQERFLGYSPVVLTPPSTTNIYREAQTSFMGTRPTHFVQPAVNIPSERAFIKALSNLRDIEKVEIAGPMDASLKMQLAVAMTTCHGQSVRDWRYGGGLRSDDDISLGTWSAAMPAADGEGDNGASAYALNPFYSQTFLPQQPMQTIAYANYEPNRRASLTQVGRFEEMIAPKLPLDYKFSSSSPDFDSKADVLGGYGSSNPSGHFGGSQVKKEEEEEDGDDGEGKGGKLHGLSSARQSRLSNGSGKYLPPQELDGDGREFTERADEQTEEDDEWLREAIPSDDSQDEDYEE</sequence>
<name>A0A8H4IH86_9PEZI</name>
<reference evidence="2" key="1">
    <citation type="submission" date="2020-04" db="EMBL/GenBank/DDBJ databases">
        <title>Genome Assembly and Annotation of Botryosphaeria dothidea sdau 11-99, a Latent Pathogen of Apple Fruit Ring Rot in China.</title>
        <authorList>
            <person name="Yu C."/>
            <person name="Diao Y."/>
            <person name="Lu Q."/>
            <person name="Zhao J."/>
            <person name="Cui S."/>
            <person name="Peng C."/>
            <person name="He B."/>
            <person name="Liu H."/>
        </authorList>
    </citation>
    <scope>NUCLEOTIDE SEQUENCE [LARGE SCALE GENOMIC DNA]</scope>
    <source>
        <strain evidence="2">Sdau11-99</strain>
    </source>
</reference>
<feature type="region of interest" description="Disordered" evidence="1">
    <location>
        <begin position="93"/>
        <end position="261"/>
    </location>
</feature>
<feature type="compositionally biased region" description="Basic and acidic residues" evidence="1">
    <location>
        <begin position="983"/>
        <end position="994"/>
    </location>
</feature>
<comment type="caution">
    <text evidence="2">The sequence shown here is derived from an EMBL/GenBank/DDBJ whole genome shotgun (WGS) entry which is preliminary data.</text>
</comment>
<dbReference type="OrthoDB" id="5426191at2759"/>
<feature type="region of interest" description="Disordered" evidence="1">
    <location>
        <begin position="918"/>
        <end position="1019"/>
    </location>
</feature>
<proteinExistence type="predicted"/>